<sequence>MDFDAIPPSSPPPHASTSHTDSSPFFEPRARKYPLKSSSPPPLFSSDDSRESVDVTNYQSPRIFKNKRKGAWWDNSESAQNTPEPKKSKMTRNFDSGVYMMSDATDASEDPLPIHKSPFPFGLDDTCDERDDPPPPELNPRVVALNDMILSSVEKNHPIYHFPRLGLEDEDIKGVGVIASVIKNVPDPGDELPAEGQFRSMEPEIYINFTDNKLCRLTPTLFDIQYLTTLVLRNNDIEELPQELCRLENLKILDVSLNSLKSLPFEILRLLQPYGNLERVNTIGNPLLEPMTSARFHQDAYVGPPRSSMWNTDALPLDRERDEASLQLPVLYKGLTTSSDRQKDVWRIRYFESWANSFSGGDNTHEDTEEDDIGFLEHHPSLPLDCVSPKAPRYMARTPVSYFDRIGSLIGNSPAPPSASQSYPVIVETNAGAYDVPSSWFEPASRPTVPSLSTMSFQSALKARHFDDQTIEDVRDMLVDPSEALPPTIEAMFTRATENNAGGWGEFRKCHVCKKDYVVSRAEWVEFWSAGAGVFYPLKVKVCSWGCVPARVVNRPKKELTW</sequence>
<evidence type="ECO:0000256" key="1">
    <source>
        <dbReference type="ARBA" id="ARBA00022614"/>
    </source>
</evidence>
<gene>
    <name evidence="4" type="ORF">T440DRAFT_464649</name>
</gene>
<dbReference type="PANTHER" id="PTHR48051">
    <property type="match status" value="1"/>
</dbReference>
<dbReference type="InterPro" id="IPR050216">
    <property type="entry name" value="LRR_domain-containing"/>
</dbReference>
<evidence type="ECO:0000256" key="2">
    <source>
        <dbReference type="ARBA" id="ARBA00022737"/>
    </source>
</evidence>
<evidence type="ECO:0000313" key="4">
    <source>
        <dbReference type="EMBL" id="KAF2854490.1"/>
    </source>
</evidence>
<name>A0A6A7BGF9_9PLEO</name>
<proteinExistence type="predicted"/>
<evidence type="ECO:0000313" key="5">
    <source>
        <dbReference type="Proteomes" id="UP000799423"/>
    </source>
</evidence>
<feature type="region of interest" description="Disordered" evidence="3">
    <location>
        <begin position="1"/>
        <end position="92"/>
    </location>
</feature>
<keyword evidence="2" id="KW-0677">Repeat</keyword>
<evidence type="ECO:0000256" key="3">
    <source>
        <dbReference type="SAM" id="MobiDB-lite"/>
    </source>
</evidence>
<reference evidence="4" key="1">
    <citation type="submission" date="2020-01" db="EMBL/GenBank/DDBJ databases">
        <authorList>
            <consortium name="DOE Joint Genome Institute"/>
            <person name="Haridas S."/>
            <person name="Albert R."/>
            <person name="Binder M."/>
            <person name="Bloem J."/>
            <person name="Labutti K."/>
            <person name="Salamov A."/>
            <person name="Andreopoulos B."/>
            <person name="Baker S.E."/>
            <person name="Barry K."/>
            <person name="Bills G."/>
            <person name="Bluhm B.H."/>
            <person name="Cannon C."/>
            <person name="Castanera R."/>
            <person name="Culley D.E."/>
            <person name="Daum C."/>
            <person name="Ezra D."/>
            <person name="Gonzalez J.B."/>
            <person name="Henrissat B."/>
            <person name="Kuo A."/>
            <person name="Liang C."/>
            <person name="Lipzen A."/>
            <person name="Lutzoni F."/>
            <person name="Magnuson J."/>
            <person name="Mondo S."/>
            <person name="Nolan M."/>
            <person name="Ohm R."/>
            <person name="Pangilinan J."/>
            <person name="Park H.-J."/>
            <person name="Ramirez L."/>
            <person name="Alfaro M."/>
            <person name="Sun H."/>
            <person name="Tritt A."/>
            <person name="Yoshinaga Y."/>
            <person name="Zwiers L.-H."/>
            <person name="Turgeon B.G."/>
            <person name="Goodwin S.B."/>
            <person name="Spatafora J.W."/>
            <person name="Crous P.W."/>
            <person name="Grigoriev I.V."/>
        </authorList>
    </citation>
    <scope>NUCLEOTIDE SEQUENCE</scope>
    <source>
        <strain evidence="4">IPT5</strain>
    </source>
</reference>
<feature type="compositionally biased region" description="Low complexity" evidence="3">
    <location>
        <begin position="15"/>
        <end position="24"/>
    </location>
</feature>
<accession>A0A6A7BGF9</accession>
<dbReference type="PANTHER" id="PTHR48051:SF1">
    <property type="entry name" value="RAS SUPPRESSOR PROTEIN 1"/>
    <property type="match status" value="1"/>
</dbReference>
<keyword evidence="5" id="KW-1185">Reference proteome</keyword>
<dbReference type="EMBL" id="MU006292">
    <property type="protein sequence ID" value="KAF2854490.1"/>
    <property type="molecule type" value="Genomic_DNA"/>
</dbReference>
<dbReference type="OrthoDB" id="1517790at2759"/>
<dbReference type="GO" id="GO:0005737">
    <property type="term" value="C:cytoplasm"/>
    <property type="evidence" value="ECO:0007669"/>
    <property type="project" value="TreeGrafter"/>
</dbReference>
<dbReference type="Proteomes" id="UP000799423">
    <property type="component" value="Unassembled WGS sequence"/>
</dbReference>
<protein>
    <recommendedName>
        <fullName evidence="6">Leucine rich repeat domain-containing protein</fullName>
    </recommendedName>
</protein>
<dbReference type="SUPFAM" id="SSF52075">
    <property type="entry name" value="Outer arm dynein light chain 1"/>
    <property type="match status" value="1"/>
</dbReference>
<dbReference type="InterPro" id="IPR032675">
    <property type="entry name" value="LRR_dom_sf"/>
</dbReference>
<evidence type="ECO:0008006" key="6">
    <source>
        <dbReference type="Google" id="ProtNLM"/>
    </source>
</evidence>
<dbReference type="AlphaFoldDB" id="A0A6A7BGF9"/>
<organism evidence="4 5">
    <name type="scientific">Plenodomus tracheiphilus IPT5</name>
    <dbReference type="NCBI Taxonomy" id="1408161"/>
    <lineage>
        <taxon>Eukaryota</taxon>
        <taxon>Fungi</taxon>
        <taxon>Dikarya</taxon>
        <taxon>Ascomycota</taxon>
        <taxon>Pezizomycotina</taxon>
        <taxon>Dothideomycetes</taxon>
        <taxon>Pleosporomycetidae</taxon>
        <taxon>Pleosporales</taxon>
        <taxon>Pleosporineae</taxon>
        <taxon>Leptosphaeriaceae</taxon>
        <taxon>Plenodomus</taxon>
    </lineage>
</organism>
<dbReference type="Gene3D" id="3.80.10.10">
    <property type="entry name" value="Ribonuclease Inhibitor"/>
    <property type="match status" value="1"/>
</dbReference>
<keyword evidence="1" id="KW-0433">Leucine-rich repeat</keyword>